<organism evidence="2 3">
    <name type="scientific">Kurthia gibsonii</name>
    <dbReference type="NCBI Taxonomy" id="33946"/>
    <lineage>
        <taxon>Bacteria</taxon>
        <taxon>Bacillati</taxon>
        <taxon>Bacillota</taxon>
        <taxon>Bacilli</taxon>
        <taxon>Bacillales</taxon>
        <taxon>Caryophanaceae</taxon>
        <taxon>Kurthia</taxon>
    </lineage>
</organism>
<dbReference type="Proteomes" id="UP001398420">
    <property type="component" value="Unassembled WGS sequence"/>
</dbReference>
<name>A0ABU9LJY7_9BACL</name>
<keyword evidence="2" id="KW-0547">Nucleotide-binding</keyword>
<evidence type="ECO:0000313" key="3">
    <source>
        <dbReference type="Proteomes" id="UP001398420"/>
    </source>
</evidence>
<keyword evidence="2" id="KW-0378">Hydrolase</keyword>
<reference evidence="2 3" key="1">
    <citation type="submission" date="2024-04" db="EMBL/GenBank/DDBJ databases">
        <authorList>
            <person name="Wu Y.S."/>
            <person name="Zhang L."/>
        </authorList>
    </citation>
    <scope>NUCLEOTIDE SEQUENCE [LARGE SCALE GENOMIC DNA]</scope>
    <source>
        <strain evidence="2 3">KG-01</strain>
    </source>
</reference>
<gene>
    <name evidence="2" type="ORF">AAF454_07940</name>
</gene>
<protein>
    <submittedName>
        <fullName evidence="2">DNA/RNA helicase domain-containing protein</fullName>
    </submittedName>
</protein>
<dbReference type="RefSeq" id="WP_087679988.1">
    <property type="nucleotide sequence ID" value="NZ_JALKQX010000005.1"/>
</dbReference>
<dbReference type="SUPFAM" id="SSF52540">
    <property type="entry name" value="P-loop containing nucleoside triphosphate hydrolases"/>
    <property type="match status" value="1"/>
</dbReference>
<dbReference type="InterPro" id="IPR014001">
    <property type="entry name" value="Helicase_ATP-bd"/>
</dbReference>
<evidence type="ECO:0000313" key="2">
    <source>
        <dbReference type="EMBL" id="MEL5988335.1"/>
    </source>
</evidence>
<accession>A0ABU9LJY7</accession>
<keyword evidence="2" id="KW-0347">Helicase</keyword>
<dbReference type="InterPro" id="IPR018647">
    <property type="entry name" value="SLFN_3-like_DNA/RNA_helicase"/>
</dbReference>
<feature type="domain" description="Helicase ATP-binding" evidence="1">
    <location>
        <begin position="14"/>
        <end position="162"/>
    </location>
</feature>
<sequence>MKKYISEELTKEKIKGFTNEYIYLIGGECGSGKTTAIMTNLYEYAALKDKQILYLCNRSTLEEQLIDEHLEEVKGHMEIAMYQSVTTSIEKNYSLPFHRMEYDFLVVDEAHLIFDSSDFDINPVLFVEYLNHFKGIILVLTGTPKGFKKLEPFLNRKIKTVREVNKMNHCVRNIYVTGNEIEFDEFKRNCIRNGDKNFELTDKVKNFKDYKENNIGNSVANIASIHRQDYNQIMSAYDKAVRKAIVGTQKMICEALIATSSMEVGINIIAEENYLVSYNYLPTESTIIQFASRIRVKNQDEFYVDLIFLMKKPDKKIINKMKERLKKMKRNYKVYGDYEQICKRHNHCIGERDSLDGIIAMRECNPITMKCLEEKIAFQEKFYESEQLLNSYTKLLNELYPNVPIICLEKMKIEKELDVLVKDSKSFTLITREEKMEFRLKMKESGIKTRIKDGIPSINLINDFFEQYNINYRIKQQRKRFDGNKDQTRYWAVEHVNY</sequence>
<proteinExistence type="predicted"/>
<keyword evidence="3" id="KW-1185">Reference proteome</keyword>
<dbReference type="Gene3D" id="3.40.50.300">
    <property type="entry name" value="P-loop containing nucleotide triphosphate hydrolases"/>
    <property type="match status" value="1"/>
</dbReference>
<evidence type="ECO:0000259" key="1">
    <source>
        <dbReference type="PROSITE" id="PS51192"/>
    </source>
</evidence>
<keyword evidence="2" id="KW-0067">ATP-binding</keyword>
<dbReference type="InterPro" id="IPR027417">
    <property type="entry name" value="P-loop_NTPase"/>
</dbReference>
<dbReference type="PROSITE" id="PS51192">
    <property type="entry name" value="HELICASE_ATP_BIND_1"/>
    <property type="match status" value="1"/>
</dbReference>
<dbReference type="SMART" id="SM00487">
    <property type="entry name" value="DEXDc"/>
    <property type="match status" value="1"/>
</dbReference>
<comment type="caution">
    <text evidence="2">The sequence shown here is derived from an EMBL/GenBank/DDBJ whole genome shotgun (WGS) entry which is preliminary data.</text>
</comment>
<dbReference type="EMBL" id="JBCEWA010000005">
    <property type="protein sequence ID" value="MEL5988335.1"/>
    <property type="molecule type" value="Genomic_DNA"/>
</dbReference>
<dbReference type="GO" id="GO:0004386">
    <property type="term" value="F:helicase activity"/>
    <property type="evidence" value="ECO:0007669"/>
    <property type="project" value="UniProtKB-KW"/>
</dbReference>
<dbReference type="Pfam" id="PF09848">
    <property type="entry name" value="SLFN-g3_helicase"/>
    <property type="match status" value="1"/>
</dbReference>